<keyword evidence="9" id="KW-0812">Transmembrane</keyword>
<dbReference type="Pfam" id="PF00672">
    <property type="entry name" value="HAMP"/>
    <property type="match status" value="1"/>
</dbReference>
<feature type="coiled-coil region" evidence="8">
    <location>
        <begin position="300"/>
        <end position="327"/>
    </location>
</feature>
<dbReference type="GO" id="GO:0016020">
    <property type="term" value="C:membrane"/>
    <property type="evidence" value="ECO:0007669"/>
    <property type="project" value="UniProtKB-SubCell"/>
</dbReference>
<sequence>MRLGQEVEKTQKFQRTGNIFSHLSILKKIGYGYGLAIGIGVIGTCVGLAMGESSQQKALSQLTIAYQQQNIITQLENALKSLQAHPQQLMVVLGDSISSDYEVVKFYDSLSRIQYRIHELDVFTEVYAEDIVVEKDDVQQLSQAYLTTVKSYVELMESVTEDIQPGTLTQDQIPSAQQQIWKTLKSEEAGQISSEFERIFEQLTQLTAKAEIQQKQADIQLKKAQKLRVLIIIGSLVLSTTLATILAIFTSRAIASPIQKVTQVAQRVTQESNFSLRVPVTSSDEVGILALSLNQLIEWVEQYTQDLRQAIQDLKTAQAQLIQTEKMSSLGHMVAGIAHEINNPVSFIHGNINPASEHIQDLLSLVYLYQQNCFQLFPEIEAKIAEIDLDFIAEDLPKLLASMKMGTERIREIVLSLRNFSRLDEAEIKAADIHEGIENTLLILNHRFKPNLELVKLYGNLPLIECYPAQLNQVFMNILANAIDALEEVKTHKKLQITIETKQINAKEVQVRIRDNGLGIPESIKLKLFDPFFTTKKIGKGTGIGLAISYKIIENHQGKIDVVSEYGQGAEFIITLPILSKKMSQYSRKSEVISPFQRIP</sequence>
<dbReference type="Gene3D" id="3.30.565.10">
    <property type="entry name" value="Histidine kinase-like ATPase, C-terminal domain"/>
    <property type="match status" value="1"/>
</dbReference>
<dbReference type="InterPro" id="IPR003660">
    <property type="entry name" value="HAMP_dom"/>
</dbReference>
<dbReference type="PROSITE" id="PS50885">
    <property type="entry name" value="HAMP"/>
    <property type="match status" value="1"/>
</dbReference>
<dbReference type="EC" id="2.7.13.3" evidence="3"/>
<keyword evidence="13" id="KW-1185">Reference proteome</keyword>
<feature type="transmembrane region" description="Helical" evidence="9">
    <location>
        <begin position="229"/>
        <end position="249"/>
    </location>
</feature>
<dbReference type="SMART" id="SM00387">
    <property type="entry name" value="HATPase_c"/>
    <property type="match status" value="1"/>
</dbReference>
<dbReference type="CDD" id="cd06225">
    <property type="entry name" value="HAMP"/>
    <property type="match status" value="1"/>
</dbReference>
<feature type="domain" description="HAMP" evidence="11">
    <location>
        <begin position="252"/>
        <end position="305"/>
    </location>
</feature>
<organism evidence="12 13">
    <name type="scientific">Lyngbya aestuarii BL J</name>
    <dbReference type="NCBI Taxonomy" id="1348334"/>
    <lineage>
        <taxon>Bacteria</taxon>
        <taxon>Bacillati</taxon>
        <taxon>Cyanobacteriota</taxon>
        <taxon>Cyanophyceae</taxon>
        <taxon>Oscillatoriophycideae</taxon>
        <taxon>Oscillatoriales</taxon>
        <taxon>Microcoleaceae</taxon>
        <taxon>Lyngbya</taxon>
    </lineage>
</organism>
<dbReference type="CDD" id="cd00082">
    <property type="entry name" value="HisKA"/>
    <property type="match status" value="1"/>
</dbReference>
<evidence type="ECO:0000256" key="8">
    <source>
        <dbReference type="SAM" id="Coils"/>
    </source>
</evidence>
<evidence type="ECO:0000256" key="1">
    <source>
        <dbReference type="ARBA" id="ARBA00000085"/>
    </source>
</evidence>
<evidence type="ECO:0000256" key="6">
    <source>
        <dbReference type="ARBA" id="ARBA00022777"/>
    </source>
</evidence>
<feature type="transmembrane region" description="Helical" evidence="9">
    <location>
        <begin position="31"/>
        <end position="51"/>
    </location>
</feature>
<dbReference type="Gene3D" id="1.10.287.130">
    <property type="match status" value="1"/>
</dbReference>
<dbReference type="Proteomes" id="UP000017127">
    <property type="component" value="Unassembled WGS sequence"/>
</dbReference>
<comment type="subcellular location">
    <subcellularLocation>
        <location evidence="2">Membrane</location>
    </subcellularLocation>
</comment>
<dbReference type="Gene3D" id="6.10.340.10">
    <property type="match status" value="1"/>
</dbReference>
<dbReference type="PROSITE" id="PS50109">
    <property type="entry name" value="HIS_KIN"/>
    <property type="match status" value="1"/>
</dbReference>
<evidence type="ECO:0000256" key="7">
    <source>
        <dbReference type="ARBA" id="ARBA00023012"/>
    </source>
</evidence>
<keyword evidence="6" id="KW-0418">Kinase</keyword>
<comment type="caution">
    <text evidence="12">The sequence shown here is derived from an EMBL/GenBank/DDBJ whole genome shotgun (WGS) entry which is preliminary data.</text>
</comment>
<evidence type="ECO:0000259" key="11">
    <source>
        <dbReference type="PROSITE" id="PS50885"/>
    </source>
</evidence>
<accession>U7QKR7</accession>
<name>U7QKR7_9CYAN</name>
<gene>
    <name evidence="12" type="ORF">M595_1500</name>
</gene>
<evidence type="ECO:0000256" key="3">
    <source>
        <dbReference type="ARBA" id="ARBA00012438"/>
    </source>
</evidence>
<dbReference type="PANTHER" id="PTHR43065">
    <property type="entry name" value="SENSOR HISTIDINE KINASE"/>
    <property type="match status" value="1"/>
</dbReference>
<dbReference type="InterPro" id="IPR005467">
    <property type="entry name" value="His_kinase_dom"/>
</dbReference>
<reference evidence="12 13" key="1">
    <citation type="journal article" date="2013" name="Front. Microbiol.">
        <title>Comparative genomic analyses of the cyanobacterium, Lyngbya aestuarii BL J, a powerful hydrogen producer.</title>
        <authorList>
            <person name="Kothari A."/>
            <person name="Vaughn M."/>
            <person name="Garcia-Pichel F."/>
        </authorList>
    </citation>
    <scope>NUCLEOTIDE SEQUENCE [LARGE SCALE GENOMIC DNA]</scope>
    <source>
        <strain evidence="12 13">BL J</strain>
    </source>
</reference>
<dbReference type="AlphaFoldDB" id="U7QKR7"/>
<comment type="catalytic activity">
    <reaction evidence="1">
        <text>ATP + protein L-histidine = ADP + protein N-phospho-L-histidine.</text>
        <dbReference type="EC" id="2.7.13.3"/>
    </reaction>
</comment>
<dbReference type="SUPFAM" id="SSF158472">
    <property type="entry name" value="HAMP domain-like"/>
    <property type="match status" value="1"/>
</dbReference>
<keyword evidence="9" id="KW-0472">Membrane</keyword>
<dbReference type="PANTHER" id="PTHR43065:SF50">
    <property type="entry name" value="HISTIDINE KINASE"/>
    <property type="match status" value="1"/>
</dbReference>
<dbReference type="GO" id="GO:0000155">
    <property type="term" value="F:phosphorelay sensor kinase activity"/>
    <property type="evidence" value="ECO:0007669"/>
    <property type="project" value="InterPro"/>
</dbReference>
<dbReference type="PRINTS" id="PR00344">
    <property type="entry name" value="BCTRLSENSOR"/>
</dbReference>
<dbReference type="SUPFAM" id="SSF55874">
    <property type="entry name" value="ATPase domain of HSP90 chaperone/DNA topoisomerase II/histidine kinase"/>
    <property type="match status" value="1"/>
</dbReference>
<dbReference type="EMBL" id="AUZM01000010">
    <property type="protein sequence ID" value="ERT08463.1"/>
    <property type="molecule type" value="Genomic_DNA"/>
</dbReference>
<feature type="domain" description="Histidine kinase" evidence="10">
    <location>
        <begin position="336"/>
        <end position="580"/>
    </location>
</feature>
<keyword evidence="9" id="KW-1133">Transmembrane helix</keyword>
<dbReference type="InterPro" id="IPR003594">
    <property type="entry name" value="HATPase_dom"/>
</dbReference>
<keyword evidence="7" id="KW-0902">Two-component regulatory system</keyword>
<dbReference type="PATRIC" id="fig|1348334.3.peg.1463"/>
<evidence type="ECO:0000256" key="5">
    <source>
        <dbReference type="ARBA" id="ARBA00022679"/>
    </source>
</evidence>
<keyword evidence="4" id="KW-0597">Phosphoprotein</keyword>
<evidence type="ECO:0000259" key="10">
    <source>
        <dbReference type="PROSITE" id="PS50109"/>
    </source>
</evidence>
<dbReference type="InterPro" id="IPR003661">
    <property type="entry name" value="HisK_dim/P_dom"/>
</dbReference>
<dbReference type="InterPro" id="IPR004358">
    <property type="entry name" value="Sig_transdc_His_kin-like_C"/>
</dbReference>
<evidence type="ECO:0000313" key="13">
    <source>
        <dbReference type="Proteomes" id="UP000017127"/>
    </source>
</evidence>
<protein>
    <recommendedName>
        <fullName evidence="3">histidine kinase</fullName>
        <ecNumber evidence="3">2.7.13.3</ecNumber>
    </recommendedName>
</protein>
<dbReference type="Pfam" id="PF02518">
    <property type="entry name" value="HATPase_c"/>
    <property type="match status" value="1"/>
</dbReference>
<evidence type="ECO:0000256" key="2">
    <source>
        <dbReference type="ARBA" id="ARBA00004370"/>
    </source>
</evidence>
<keyword evidence="8" id="KW-0175">Coiled coil</keyword>
<evidence type="ECO:0000256" key="4">
    <source>
        <dbReference type="ARBA" id="ARBA00022553"/>
    </source>
</evidence>
<keyword evidence="5" id="KW-0808">Transferase</keyword>
<dbReference type="SUPFAM" id="SSF47384">
    <property type="entry name" value="Homodimeric domain of signal transducing histidine kinase"/>
    <property type="match status" value="1"/>
</dbReference>
<evidence type="ECO:0000313" key="12">
    <source>
        <dbReference type="EMBL" id="ERT08463.1"/>
    </source>
</evidence>
<dbReference type="OrthoDB" id="501036at2"/>
<dbReference type="InterPro" id="IPR036890">
    <property type="entry name" value="HATPase_C_sf"/>
</dbReference>
<evidence type="ECO:0000256" key="9">
    <source>
        <dbReference type="SAM" id="Phobius"/>
    </source>
</evidence>
<dbReference type="RefSeq" id="WP_023065287.1">
    <property type="nucleotide sequence ID" value="NZ_AUZM01000010.1"/>
</dbReference>
<dbReference type="InterPro" id="IPR036097">
    <property type="entry name" value="HisK_dim/P_sf"/>
</dbReference>
<dbReference type="SMART" id="SM00304">
    <property type="entry name" value="HAMP"/>
    <property type="match status" value="2"/>
</dbReference>
<proteinExistence type="predicted"/>